<dbReference type="InterPro" id="IPR046357">
    <property type="entry name" value="PPIase_dom_sf"/>
</dbReference>
<dbReference type="SUPFAM" id="SSF54534">
    <property type="entry name" value="FKBP-like"/>
    <property type="match status" value="1"/>
</dbReference>
<feature type="region of interest" description="Disordered" evidence="2">
    <location>
        <begin position="23"/>
        <end position="76"/>
    </location>
</feature>
<gene>
    <name evidence="5" type="ORF">N0D28_10220</name>
</gene>
<dbReference type="SUPFAM" id="SSF109998">
    <property type="entry name" value="Triger factor/SurA peptide-binding domain-like"/>
    <property type="match status" value="1"/>
</dbReference>
<evidence type="ECO:0000256" key="1">
    <source>
        <dbReference type="PROSITE-ProRule" id="PRU00278"/>
    </source>
</evidence>
<accession>A0ABY5YGA4</accession>
<dbReference type="InterPro" id="IPR027304">
    <property type="entry name" value="Trigger_fact/SurA_dom_sf"/>
</dbReference>
<feature type="signal peptide" evidence="3">
    <location>
        <begin position="1"/>
        <end position="18"/>
    </location>
</feature>
<dbReference type="EC" id="5.2.1.8" evidence="5"/>
<evidence type="ECO:0000256" key="3">
    <source>
        <dbReference type="SAM" id="SignalP"/>
    </source>
</evidence>
<evidence type="ECO:0000313" key="5">
    <source>
        <dbReference type="EMBL" id="UWX63132.1"/>
    </source>
</evidence>
<dbReference type="Proteomes" id="UP001060261">
    <property type="component" value="Chromosome"/>
</dbReference>
<sequence>MKLHLLTALLALTSLAAAQTAAPATTDPVPAQTTPVQTAPAPADPAAPASDTAAPASDTAAPASDKSMPEADPTTVIASVGGTNYTLAEFDRSFRMAVARSANAQGMPYSNDMEAGFAQYRPQFLNTFARQQAVLQLAEKGQYTSDDAAIDTQLKADRGQFQSDEEFIAALQGSGFADEADYRLSLQEQQITSAYLKALSTRFKFSDAVVAGFYSLNKASFTRQAQACVKHILVPTEAEATQIVKDLAAGGDFAAIAKAKSKDPGSAEKGGDLGCLAPGDTVPEFDKASFEGPLNQVQTVKSQFGYHVLVVTKRTDAGLAPLSEVAPQIRDQLAAEAAQKYVDAQIKRLNLTVYADRLPAAPAPAPQDNSTPAPADGAPTDAAPTDAPPAP</sequence>
<name>A0ABY5YGA4_9DEIO</name>
<dbReference type="Pfam" id="PF13616">
    <property type="entry name" value="Rotamase_3"/>
    <property type="match status" value="1"/>
</dbReference>
<dbReference type="Gene3D" id="1.10.4030.10">
    <property type="entry name" value="Porin chaperone SurA, peptide-binding domain"/>
    <property type="match status" value="1"/>
</dbReference>
<dbReference type="PANTHER" id="PTHR47245:SF2">
    <property type="entry name" value="PEPTIDYL-PROLYL CIS-TRANS ISOMERASE HP_0175-RELATED"/>
    <property type="match status" value="1"/>
</dbReference>
<feature type="region of interest" description="Disordered" evidence="2">
    <location>
        <begin position="360"/>
        <end position="391"/>
    </location>
</feature>
<reference evidence="5" key="1">
    <citation type="submission" date="2022-09" db="EMBL/GenBank/DDBJ databases">
        <title>genome sequence of Deinococcus rubellus.</title>
        <authorList>
            <person name="Srinivasan S."/>
        </authorList>
    </citation>
    <scope>NUCLEOTIDE SEQUENCE</scope>
    <source>
        <strain evidence="5">Ant6</strain>
    </source>
</reference>
<keyword evidence="3" id="KW-0732">Signal</keyword>
<dbReference type="RefSeq" id="WP_260559425.1">
    <property type="nucleotide sequence ID" value="NZ_BAABEC010000179.1"/>
</dbReference>
<dbReference type="PROSITE" id="PS50198">
    <property type="entry name" value="PPIC_PPIASE_2"/>
    <property type="match status" value="1"/>
</dbReference>
<organism evidence="5 6">
    <name type="scientific">Deinococcus rubellus</name>
    <dbReference type="NCBI Taxonomy" id="1889240"/>
    <lineage>
        <taxon>Bacteria</taxon>
        <taxon>Thermotogati</taxon>
        <taxon>Deinococcota</taxon>
        <taxon>Deinococci</taxon>
        <taxon>Deinococcales</taxon>
        <taxon>Deinococcaceae</taxon>
        <taxon>Deinococcus</taxon>
    </lineage>
</organism>
<feature type="compositionally biased region" description="Low complexity" evidence="2">
    <location>
        <begin position="371"/>
        <end position="385"/>
    </location>
</feature>
<evidence type="ECO:0000313" key="6">
    <source>
        <dbReference type="Proteomes" id="UP001060261"/>
    </source>
</evidence>
<feature type="compositionally biased region" description="Low complexity" evidence="2">
    <location>
        <begin position="23"/>
        <end position="64"/>
    </location>
</feature>
<keyword evidence="1" id="KW-0697">Rotamase</keyword>
<dbReference type="Gene3D" id="3.10.50.40">
    <property type="match status" value="1"/>
</dbReference>
<dbReference type="InterPro" id="IPR000297">
    <property type="entry name" value="PPIase_PpiC"/>
</dbReference>
<proteinExistence type="predicted"/>
<keyword evidence="1 5" id="KW-0413">Isomerase</keyword>
<feature type="domain" description="PpiC" evidence="4">
    <location>
        <begin position="224"/>
        <end position="313"/>
    </location>
</feature>
<dbReference type="GO" id="GO:0003755">
    <property type="term" value="F:peptidyl-prolyl cis-trans isomerase activity"/>
    <property type="evidence" value="ECO:0007669"/>
    <property type="project" value="UniProtKB-EC"/>
</dbReference>
<protein>
    <submittedName>
        <fullName evidence="5">Peptidylprolyl isomerase</fullName>
        <ecNumber evidence="5">5.2.1.8</ecNumber>
    </submittedName>
</protein>
<dbReference type="PANTHER" id="PTHR47245">
    <property type="entry name" value="PEPTIDYLPROLYL ISOMERASE"/>
    <property type="match status" value="1"/>
</dbReference>
<dbReference type="InterPro" id="IPR050245">
    <property type="entry name" value="PrsA_foldase"/>
</dbReference>
<dbReference type="EMBL" id="CP104213">
    <property type="protein sequence ID" value="UWX63132.1"/>
    <property type="molecule type" value="Genomic_DNA"/>
</dbReference>
<evidence type="ECO:0000259" key="4">
    <source>
        <dbReference type="PROSITE" id="PS50198"/>
    </source>
</evidence>
<evidence type="ECO:0000256" key="2">
    <source>
        <dbReference type="SAM" id="MobiDB-lite"/>
    </source>
</evidence>
<feature type="chain" id="PRO_5046172270" evidence="3">
    <location>
        <begin position="19"/>
        <end position="391"/>
    </location>
</feature>
<keyword evidence="6" id="KW-1185">Reference proteome</keyword>
<dbReference type="Pfam" id="PF13624">
    <property type="entry name" value="SurA_N_3"/>
    <property type="match status" value="1"/>
</dbReference>